<dbReference type="InterPro" id="IPR018060">
    <property type="entry name" value="HTH_AraC"/>
</dbReference>
<proteinExistence type="predicted"/>
<evidence type="ECO:0000256" key="1">
    <source>
        <dbReference type="ARBA" id="ARBA00023015"/>
    </source>
</evidence>
<dbReference type="AlphaFoldDB" id="I3TVN4"/>
<gene>
    <name evidence="5" type="primary">ybfI</name>
    <name evidence="5" type="ordered locus">TMO_c0212</name>
</gene>
<protein>
    <submittedName>
        <fullName evidence="5">Transcriptional activator</fullName>
    </submittedName>
</protein>
<feature type="domain" description="HTH araC/xylS-type" evidence="4">
    <location>
        <begin position="101"/>
        <end position="199"/>
    </location>
</feature>
<dbReference type="PANTHER" id="PTHR46796">
    <property type="entry name" value="HTH-TYPE TRANSCRIPTIONAL ACTIVATOR RHAS-RELATED"/>
    <property type="match status" value="1"/>
</dbReference>
<dbReference type="Pfam" id="PF12833">
    <property type="entry name" value="HTH_18"/>
    <property type="match status" value="1"/>
</dbReference>
<evidence type="ECO:0000256" key="3">
    <source>
        <dbReference type="ARBA" id="ARBA00023163"/>
    </source>
</evidence>
<keyword evidence="2" id="KW-0238">DNA-binding</keyword>
<name>I3TVN4_TISMK</name>
<accession>I3TVN4</accession>
<dbReference type="PROSITE" id="PS01124">
    <property type="entry name" value="HTH_ARAC_FAMILY_2"/>
    <property type="match status" value="1"/>
</dbReference>
<keyword evidence="6" id="KW-1185">Reference proteome</keyword>
<organism evidence="5 6">
    <name type="scientific">Tistrella mobilis (strain KA081020-065)</name>
    <dbReference type="NCBI Taxonomy" id="1110502"/>
    <lineage>
        <taxon>Bacteria</taxon>
        <taxon>Pseudomonadati</taxon>
        <taxon>Pseudomonadota</taxon>
        <taxon>Alphaproteobacteria</taxon>
        <taxon>Geminicoccales</taxon>
        <taxon>Geminicoccaceae</taxon>
        <taxon>Tistrella</taxon>
    </lineage>
</organism>
<keyword evidence="3" id="KW-0804">Transcription</keyword>
<sequence>MAPVDVTHVYVSGDLVTRLAAEVFERPMVEVRLNDLLQAQDAVVTGIVTAIINEIGDPATGGGLYIDALGVQLVVHLLRHYASVEPIATSERSQFAPALRRRLIGYIEARLDQNLTLKDLADVANMGVWNFSRHFRASFQTSPHRYIVERRLERARTLLSQDRLPVKAVAFMCGFSDQAHLTRAMRARMGCTPAALRKGASAQEI</sequence>
<evidence type="ECO:0000313" key="5">
    <source>
        <dbReference type="EMBL" id="AFK56822.1"/>
    </source>
</evidence>
<dbReference type="KEGG" id="tmo:TMO_c0212"/>
<evidence type="ECO:0000313" key="6">
    <source>
        <dbReference type="Proteomes" id="UP000005258"/>
    </source>
</evidence>
<evidence type="ECO:0000259" key="4">
    <source>
        <dbReference type="PROSITE" id="PS01124"/>
    </source>
</evidence>
<dbReference type="SMART" id="SM00342">
    <property type="entry name" value="HTH_ARAC"/>
    <property type="match status" value="1"/>
</dbReference>
<geneLocation type="plasmid" evidence="5 6">
    <name>pTM3</name>
</geneLocation>
<keyword evidence="1" id="KW-0805">Transcription regulation</keyword>
<dbReference type="SUPFAM" id="SSF46689">
    <property type="entry name" value="Homeodomain-like"/>
    <property type="match status" value="2"/>
</dbReference>
<reference evidence="5 6" key="1">
    <citation type="journal article" date="2012" name="J. Am. Chem. Soc.">
        <title>Bacterial biosynthesis and maturation of the didemnin anti-cancer agents.</title>
        <authorList>
            <person name="Xu Y."/>
            <person name="Kersten R.D."/>
            <person name="Nam S.J."/>
            <person name="Lu L."/>
            <person name="Al-Suwailem A.M."/>
            <person name="Zheng H."/>
            <person name="Fenical W."/>
            <person name="Dorrestein P.C."/>
            <person name="Moore B.S."/>
            <person name="Qian P.Y."/>
        </authorList>
    </citation>
    <scope>NUCLEOTIDE SEQUENCE [LARGE SCALE GENOMIC DNA]</scope>
    <source>
        <strain evidence="5 6">KA081020-065</strain>
    </source>
</reference>
<keyword evidence="5" id="KW-0614">Plasmid</keyword>
<dbReference type="GO" id="GO:0043565">
    <property type="term" value="F:sequence-specific DNA binding"/>
    <property type="evidence" value="ECO:0007669"/>
    <property type="project" value="InterPro"/>
</dbReference>
<dbReference type="GO" id="GO:0003700">
    <property type="term" value="F:DNA-binding transcription factor activity"/>
    <property type="evidence" value="ECO:0007669"/>
    <property type="project" value="InterPro"/>
</dbReference>
<dbReference type="PANTHER" id="PTHR46796:SF6">
    <property type="entry name" value="ARAC SUBFAMILY"/>
    <property type="match status" value="1"/>
</dbReference>
<dbReference type="EMBL" id="CP003239">
    <property type="protein sequence ID" value="AFK56822.1"/>
    <property type="molecule type" value="Genomic_DNA"/>
</dbReference>
<dbReference type="InterPro" id="IPR009057">
    <property type="entry name" value="Homeodomain-like_sf"/>
</dbReference>
<dbReference type="Gene3D" id="1.10.10.60">
    <property type="entry name" value="Homeodomain-like"/>
    <property type="match status" value="1"/>
</dbReference>
<evidence type="ECO:0000256" key="2">
    <source>
        <dbReference type="ARBA" id="ARBA00023125"/>
    </source>
</evidence>
<dbReference type="Proteomes" id="UP000005258">
    <property type="component" value="Plasmid pTM3"/>
</dbReference>
<dbReference type="HOGENOM" id="CLU_000445_88_4_5"/>
<dbReference type="InterPro" id="IPR050204">
    <property type="entry name" value="AraC_XylS_family_regulators"/>
</dbReference>